<dbReference type="PATRIC" id="fig|228908.8.peg.269"/>
<keyword evidence="2" id="KW-1185">Reference proteome</keyword>
<gene>
    <name evidence="1" type="ordered locus">NEQ265</name>
</gene>
<sequence length="2197" mass="247603">MKTRFTLLLSLLLLNSIPIAISDSYGCCVWKVKNTATGEEEHIALQTYKSFCELPKKDDKFKDLDYLLNFLKKSGVVSNTKLVESFIESNNPLKGVSQFLSSVCDILSQGEQKALALKYRIANLVLSPVREIRDYLNETQRKIRERLNNLGSLGKLINIEGNIPSVDCSVAGNTMASTDSIVSAIESAIDCVSKGISKSIEWEKKRTEELVKLSKNYQQLIDNSSKLYEDLVKLKSTLFIDKFKCDTNITDITYTKDGLLVPCKLETINITAKTSLDWHISAFNISISYVENNYTVTFKYNNKDMVYLNYTCENNTISDISTTTTDNWINMFNPILDTKSIAELLNNNNIILRVNATLFDGSSASLYSTNITINNCIAQISTRSFKYPVYNISLEANGERIENPHIIGILNISYDTNPDNGIVNLSIGSLIPNNYSNIFKAQYIARKGIWNITESEAWFILEATSSGKTLKLKAFTELRANITNIERLENELSHVGINQLTFIKEKIDEAVKALKESLNISNYSCPALKKVLPKIKRRVLHELYKQINIDEIQKIIGLSDMNISLESCIELTKTNPNDPRYEQLLKECANQTTYYFGENNIDKAYFISKFLAYLYGDIDQSFLWYGITNCVTWYMWHTRYQCYKAMPPPICDSVIINVRNNLLSRNARNVLLSNIRNNSYATLSNYLIHYAAYKVVNDIVNEIINELNIDDFVQYNNKKELIKNWVSNSISHCLGEVDILMFLTANIDLERLYQQELQNYIALSVLTPLSIYSSNEVKYIREMVKSQLEMGLSSLDNKLEPIINTLLTNSLYNLAYSLSQVTSSLTNYFSSVVSSINSLVLPSTIGEIKLIDYKTLKAIALIPSSVEQAIINRLTNKVSYNILLECIDTKLSKAANAQIALAKLKGYLSIIEGIDPDSYPDKKAQLEQLISKVKEVKKIIEEQESTLKKDLDNTINLYKEFIKGSTEYINKGIENLASILNAEYKKFEELLLRTYQLVLNDLIGLVDDYLTLFDNKVELIINSIYARYKTCKESSKQLEKAIQNVGKAVDTIINTLSSVFGVLSTPTGTVQPKRIVEDAYFYVDSCNKIAKGSKNLLEILDGYQFIYNNNQFVFDKGLILDTFKKEFKALFYSLAGKEYKKEPIDSSSGTNENIIFPFLGETANGDKVDFSQVLAINRYNEIDIDNIMLNNISKAIEEIKSIKINVSYGVGLLPKDVFNYVNGTNQFNFNSLYVAGAFLDQLPFFPILRSLLLFYTPNSNIKRINICTINKEPCKPIIAYVTANAIPTIMSKLQQKLIGKMSSVNIEGEGECAIDSISANSENVMENIGKCLIEIFGNEENISLSIKRWYAITDIFCNESYKTKEKVIYIATPSKTFLIPFNGEIHINWSDNICKKLLEGWKDILSKMLGEKLETENKVVTVTPTSYAYSCYVNGVDSSSGTIKDIRVLSLDDKLVKGKCDSHEGFVTMQINGNKKTYTIIYKSIPNKAKLECDKTSIDIDPYITIYPTNGGYKITNGKTSIKVNNINCNINISNPDGSYEKISINLGNGIPNLRIIKIKDSSNTIYFAISDSKTPKLSDGCGKKESLPTPKYKVYSINLAANTWKLLEIGNKKVWLYDDGSKIYISKYPYVEYDMENKVVAYGNRIACYQPYNYYSSPNFEKSKTNCFTIEVSNKEIKAENEIKDIMGLFGCVFENPFAKAGYAIYNENGEGLKVVTMKDGTIVKQQNVPIFWNLIFREAVKTPIAPVLNNFSFSINGIMEHAVPNTFRAVRAIKLKSDNNIEYVNISYGESVSIEDGELLCTTEACYYNTGGTLYKIVEGEIGDRGALKVSKLSGSSWGNSGIDPDLYDTEFTYSGANIGKVVAVAKIIDPNNKRWELYVSKTGSGKTIKIDHPSPITIDNNNWYRKYSTFYAGSDSKYYYVNVTVLNGEVQHYSTGRQCVANEGGSCKMYNVFIDLIDKWIIKDNGGNYVEKQKPSQYACSYKNAYCYDYTNGGFKYEANIFISNNKIINPGDCNPVDKLCIVKEGNNYAIYGKYDSASYYKDGAHNTYKEPASADIFLVNTTDNKHIIFIPGFNKIECKTSSDGANYRGITISTNWVAMLIDNKGNVKLIGSGSPTTVNDPYLICNVSIGSNKYTIIKAPKENVVLSDGEEASPIITNDGYNYYILVNVNNLCIASSIYQCKSKSEETRFVEW</sequence>
<accession>Q74MS4</accession>
<evidence type="ECO:0000313" key="1">
    <source>
        <dbReference type="EMBL" id="AAR39117.1"/>
    </source>
</evidence>
<reference evidence="1 2" key="1">
    <citation type="journal article" date="2003" name="Proc. Natl. Acad. Sci. U.S.A.">
        <title>The genome of Nanoarchaeum equitans: insights into early archaeal evolution and derived parasitism.</title>
        <authorList>
            <person name="Waters E."/>
            <person name="Hohn M.J."/>
            <person name="Ahel I."/>
            <person name="Graham D.E."/>
            <person name="Adams M.D."/>
            <person name="Barnstead M."/>
            <person name="Beeson K.Y."/>
            <person name="Bibbs L."/>
            <person name="Bolanos R."/>
            <person name="Keller M."/>
            <person name="Kretz K."/>
            <person name="Lin X."/>
            <person name="Mathur E."/>
            <person name="Ni J."/>
            <person name="Podar M."/>
            <person name="Richardson T."/>
            <person name="Sutton G.G."/>
            <person name="Simon M."/>
            <person name="Soll D."/>
            <person name="Stetter K.O."/>
            <person name="Short J.M."/>
            <person name="Noordewier M."/>
        </authorList>
    </citation>
    <scope>NUCLEOTIDE SEQUENCE [LARGE SCALE GENOMIC DNA]</scope>
    <source>
        <strain evidence="1 2">Kin4-M</strain>
    </source>
</reference>
<dbReference type="EnsemblBacteria" id="AAR39117">
    <property type="protein sequence ID" value="AAR39117"/>
    <property type="gene ID" value="NEQ265"/>
</dbReference>
<dbReference type="SMR" id="Q74MS4"/>
<evidence type="ECO:0000313" key="2">
    <source>
        <dbReference type="Proteomes" id="UP000000578"/>
    </source>
</evidence>
<dbReference type="Proteomes" id="UP000000578">
    <property type="component" value="Chromosome"/>
</dbReference>
<dbReference type="KEGG" id="neq:NEQ265"/>
<proteinExistence type="predicted"/>
<protein>
    <submittedName>
        <fullName evidence="1">NEQ265</fullName>
    </submittedName>
</protein>
<dbReference type="HOGENOM" id="CLU_231240_0_0_2"/>
<dbReference type="EMBL" id="AE017199">
    <property type="protein sequence ID" value="AAR39117.1"/>
    <property type="molecule type" value="Genomic_DNA"/>
</dbReference>
<dbReference type="STRING" id="228908.NEQ265"/>
<dbReference type="BioCyc" id="NEQU228908:GJB6-283-MONOMER"/>
<organism evidence="1 2">
    <name type="scientific">Nanoarchaeum equitans (strain Kin4-M)</name>
    <dbReference type="NCBI Taxonomy" id="228908"/>
    <lineage>
        <taxon>Archaea</taxon>
        <taxon>Nanobdellota</taxon>
        <taxon>Candidatus Nanoarchaeia</taxon>
        <taxon>Nanoarchaeales</taxon>
        <taxon>Nanoarchaeaceae</taxon>
        <taxon>Nanoarchaeum</taxon>
    </lineage>
</organism>
<name>Q74MS4_NANEQ</name>